<keyword evidence="2" id="KW-0472">Membrane</keyword>
<proteinExistence type="predicted"/>
<keyword evidence="2" id="KW-1133">Transmembrane helix</keyword>
<evidence type="ECO:0000256" key="1">
    <source>
        <dbReference type="SAM" id="MobiDB-lite"/>
    </source>
</evidence>
<dbReference type="Proteomes" id="UP000077671">
    <property type="component" value="Unassembled WGS sequence"/>
</dbReference>
<comment type="caution">
    <text evidence="3">The sequence shown here is derived from an EMBL/GenBank/DDBJ whole genome shotgun (WGS) entry which is preliminary data.</text>
</comment>
<accession>A0A177V5R0</accession>
<dbReference type="AlphaFoldDB" id="A0A177V5R0"/>
<feature type="transmembrane region" description="Helical" evidence="2">
    <location>
        <begin position="75"/>
        <end position="97"/>
    </location>
</feature>
<reference evidence="3" key="2">
    <citation type="journal article" date="2019" name="IMA Fungus">
        <title>Genome sequencing and comparison of five Tilletia species to identify candidate genes for the detection of regulated species infecting wheat.</title>
        <authorList>
            <person name="Nguyen H.D.T."/>
            <person name="Sultana T."/>
            <person name="Kesanakurti P."/>
            <person name="Hambleton S."/>
        </authorList>
    </citation>
    <scope>NUCLEOTIDE SEQUENCE</scope>
    <source>
        <strain evidence="3">DAOMC 238032</strain>
    </source>
</reference>
<organism evidence="3 4">
    <name type="scientific">Tilletia caries</name>
    <name type="common">wheat bunt fungus</name>
    <dbReference type="NCBI Taxonomy" id="13290"/>
    <lineage>
        <taxon>Eukaryota</taxon>
        <taxon>Fungi</taxon>
        <taxon>Dikarya</taxon>
        <taxon>Basidiomycota</taxon>
        <taxon>Ustilaginomycotina</taxon>
        <taxon>Exobasidiomycetes</taxon>
        <taxon>Tilletiales</taxon>
        <taxon>Tilletiaceae</taxon>
        <taxon>Tilletia</taxon>
    </lineage>
</organism>
<protein>
    <submittedName>
        <fullName evidence="3">Uncharacterized protein</fullName>
    </submittedName>
</protein>
<reference evidence="3" key="1">
    <citation type="submission" date="2016-04" db="EMBL/GenBank/DDBJ databases">
        <authorList>
            <person name="Nguyen H.D."/>
            <person name="Kesanakurti P."/>
            <person name="Cullis J."/>
            <person name="Levesque C.A."/>
            <person name="Hambleton S."/>
        </authorList>
    </citation>
    <scope>NUCLEOTIDE SEQUENCE</scope>
    <source>
        <strain evidence="3">DAOMC 238032</strain>
    </source>
</reference>
<gene>
    <name evidence="3" type="ORF">A4X03_0g2198</name>
</gene>
<evidence type="ECO:0000256" key="2">
    <source>
        <dbReference type="SAM" id="Phobius"/>
    </source>
</evidence>
<feature type="region of interest" description="Disordered" evidence="1">
    <location>
        <begin position="24"/>
        <end position="45"/>
    </location>
</feature>
<keyword evidence="2" id="KW-0812">Transmembrane</keyword>
<evidence type="ECO:0000313" key="3">
    <source>
        <dbReference type="EMBL" id="KAE8262764.1"/>
    </source>
</evidence>
<sequence length="117" mass="12467">MFSGLYYYQLRFNKPTARTQLSLPRHIPRDNPSTNDGSISLCGKAPPLTLESNTLAAPSGNAQHLDARSMPLWQAFGLGFVLSLPFGAAAGSLGGFIHNATVDKADRKKTSPSPAVP</sequence>
<dbReference type="EMBL" id="LWDD02000203">
    <property type="protein sequence ID" value="KAE8262764.1"/>
    <property type="molecule type" value="Genomic_DNA"/>
</dbReference>
<name>A0A177V5R0_9BASI</name>
<evidence type="ECO:0000313" key="4">
    <source>
        <dbReference type="Proteomes" id="UP000077671"/>
    </source>
</evidence>